<keyword evidence="2" id="KW-0229">DNA integration</keyword>
<keyword evidence="4" id="KW-0233">DNA recombination</keyword>
<dbReference type="Gene3D" id="1.10.150.130">
    <property type="match status" value="1"/>
</dbReference>
<evidence type="ECO:0000256" key="4">
    <source>
        <dbReference type="ARBA" id="ARBA00023172"/>
    </source>
</evidence>
<evidence type="ECO:0000256" key="2">
    <source>
        <dbReference type="ARBA" id="ARBA00022908"/>
    </source>
</evidence>
<accession>A0AAP4UYC2</accession>
<dbReference type="InterPro" id="IPR053876">
    <property type="entry name" value="Phage_int_M"/>
</dbReference>
<evidence type="ECO:0000256" key="1">
    <source>
        <dbReference type="ARBA" id="ARBA00008857"/>
    </source>
</evidence>
<dbReference type="Pfam" id="PF22022">
    <property type="entry name" value="Phage_int_M"/>
    <property type="match status" value="1"/>
</dbReference>
<dbReference type="PANTHER" id="PTHR30629">
    <property type="entry name" value="PROPHAGE INTEGRASE"/>
    <property type="match status" value="1"/>
</dbReference>
<dbReference type="InterPro" id="IPR002104">
    <property type="entry name" value="Integrase_catalytic"/>
</dbReference>
<keyword evidence="3 6" id="KW-0238">DNA-binding</keyword>
<dbReference type="InterPro" id="IPR050808">
    <property type="entry name" value="Phage_Integrase"/>
</dbReference>
<dbReference type="InterPro" id="IPR011010">
    <property type="entry name" value="DNA_brk_join_enz"/>
</dbReference>
<proteinExistence type="inferred from homology"/>
<dbReference type="GO" id="GO:0006310">
    <property type="term" value="P:DNA recombination"/>
    <property type="evidence" value="ECO:0007669"/>
    <property type="project" value="UniProtKB-KW"/>
</dbReference>
<dbReference type="PANTHER" id="PTHR30629:SF2">
    <property type="entry name" value="PROPHAGE INTEGRASE INTS-RELATED"/>
    <property type="match status" value="1"/>
</dbReference>
<gene>
    <name evidence="6" type="ORF">PJV92_04120</name>
</gene>
<dbReference type="InterPro" id="IPR025166">
    <property type="entry name" value="Integrase_DNA_bind_dom"/>
</dbReference>
<dbReference type="InterPro" id="IPR010998">
    <property type="entry name" value="Integrase_recombinase_N"/>
</dbReference>
<dbReference type="Pfam" id="PF00589">
    <property type="entry name" value="Phage_integrase"/>
    <property type="match status" value="1"/>
</dbReference>
<feature type="domain" description="Tyr recombinase" evidence="5">
    <location>
        <begin position="207"/>
        <end position="398"/>
    </location>
</feature>
<reference evidence="6" key="2">
    <citation type="submission" date="2023-01" db="EMBL/GenBank/DDBJ databases">
        <authorList>
            <person name="Uljanovas D."/>
        </authorList>
    </citation>
    <scope>NUCLEOTIDE SEQUENCE</scope>
    <source>
        <strain evidence="6">H19</strain>
    </source>
</reference>
<dbReference type="GO" id="GO:0015074">
    <property type="term" value="P:DNA integration"/>
    <property type="evidence" value="ECO:0007669"/>
    <property type="project" value="UniProtKB-KW"/>
</dbReference>
<name>A0AAP4UYC2_9BACT</name>
<evidence type="ECO:0000259" key="5">
    <source>
        <dbReference type="PROSITE" id="PS51898"/>
    </source>
</evidence>
<comment type="similarity">
    <text evidence="1">Belongs to the 'phage' integrase family.</text>
</comment>
<dbReference type="AlphaFoldDB" id="A0AAP4UYC2"/>
<evidence type="ECO:0000313" key="6">
    <source>
        <dbReference type="EMBL" id="MDN5131901.1"/>
    </source>
</evidence>
<dbReference type="RefSeq" id="WP_152059180.1">
    <property type="nucleotide sequence ID" value="NZ_CABVSS010000032.1"/>
</dbReference>
<dbReference type="GO" id="GO:0003677">
    <property type="term" value="F:DNA binding"/>
    <property type="evidence" value="ECO:0007669"/>
    <property type="project" value="UniProtKB-KW"/>
</dbReference>
<protein>
    <submittedName>
        <fullName evidence="6">Integrase arm-type DNA-binding domain-containing protein</fullName>
    </submittedName>
</protein>
<evidence type="ECO:0000256" key="3">
    <source>
        <dbReference type="ARBA" id="ARBA00023125"/>
    </source>
</evidence>
<reference evidence="6" key="1">
    <citation type="journal article" date="2023" name="Microorganisms">
        <title>Genomic Characterization of Arcobacter butzleri Strains Isolated from Various Sources in Lithuania.</title>
        <authorList>
            <person name="Uljanovas D."/>
            <person name="Golz G."/>
            <person name="Fleischmann S."/>
            <person name="Kudirkiene E."/>
            <person name="Kasetiene N."/>
            <person name="Grineviciene A."/>
            <person name="Tamuleviciene E."/>
            <person name="Aksomaitiene J."/>
            <person name="Alter T."/>
            <person name="Malakauskas M."/>
        </authorList>
    </citation>
    <scope>NUCLEOTIDE SEQUENCE</scope>
    <source>
        <strain evidence="6">H19</strain>
    </source>
</reference>
<dbReference type="CDD" id="cd00801">
    <property type="entry name" value="INT_P4_C"/>
    <property type="match status" value="1"/>
</dbReference>
<evidence type="ECO:0000313" key="7">
    <source>
        <dbReference type="Proteomes" id="UP001171508"/>
    </source>
</evidence>
<dbReference type="Pfam" id="PF13356">
    <property type="entry name" value="Arm-DNA-bind_3"/>
    <property type="match status" value="1"/>
</dbReference>
<sequence length="409" mass="47968">MALNILKDKEIKEAKAKEKLYFFNDGGGLRLAVKPNGTKLWEFRFTINSKRNVTTFKTYPTVTLEQARRKRDEYQKLINDGINPIEYFKQLKEENILDKNGMFLNISFEWLKKEEARTSPNTHINKVRAFEKDINPYLKNKHIKEVAIKDVVKILEVKLLQSHDVATKIFSYLDSLFRYAVYKGYCDRNILNDIKRGDIIPSKKYRHYSKITDIDNFKELVNSIYTYSGSHSVRGALKLVLHLPFRAENVCNLRWEYVDFGKKIITIPRSEMKIKDINLDDFKLPISKEVENILNDQYQISGYQEWVFLGSNNRSPINSESPNKALKIMGFNDEANGKKITLHGFRGTCRSLLDTLDTENKFSFEAKEKLLDHHNNSKVVRAYTNKSDYFEHIKPIVYFWSDFILSLQK</sequence>
<dbReference type="InterPro" id="IPR013762">
    <property type="entry name" value="Integrase-like_cat_sf"/>
</dbReference>
<dbReference type="InterPro" id="IPR038488">
    <property type="entry name" value="Integrase_DNA-bd_sf"/>
</dbReference>
<dbReference type="EMBL" id="JAQJJM010000007">
    <property type="protein sequence ID" value="MDN5131901.1"/>
    <property type="molecule type" value="Genomic_DNA"/>
</dbReference>
<dbReference type="PROSITE" id="PS51898">
    <property type="entry name" value="TYR_RECOMBINASE"/>
    <property type="match status" value="1"/>
</dbReference>
<dbReference type="Gene3D" id="1.10.443.10">
    <property type="entry name" value="Intergrase catalytic core"/>
    <property type="match status" value="1"/>
</dbReference>
<comment type="caution">
    <text evidence="6">The sequence shown here is derived from an EMBL/GenBank/DDBJ whole genome shotgun (WGS) entry which is preliminary data.</text>
</comment>
<dbReference type="Gene3D" id="3.30.160.390">
    <property type="entry name" value="Integrase, DNA-binding domain"/>
    <property type="match status" value="1"/>
</dbReference>
<dbReference type="SUPFAM" id="SSF56349">
    <property type="entry name" value="DNA breaking-rejoining enzymes"/>
    <property type="match status" value="1"/>
</dbReference>
<organism evidence="6 7">
    <name type="scientific">Aliarcobacter butzleri</name>
    <dbReference type="NCBI Taxonomy" id="28197"/>
    <lineage>
        <taxon>Bacteria</taxon>
        <taxon>Pseudomonadati</taxon>
        <taxon>Campylobacterota</taxon>
        <taxon>Epsilonproteobacteria</taxon>
        <taxon>Campylobacterales</taxon>
        <taxon>Arcobacteraceae</taxon>
        <taxon>Aliarcobacter</taxon>
    </lineage>
</organism>
<dbReference type="Proteomes" id="UP001171508">
    <property type="component" value="Unassembled WGS sequence"/>
</dbReference>